<dbReference type="Pfam" id="PF13521">
    <property type="entry name" value="AAA_28"/>
    <property type="match status" value="1"/>
</dbReference>
<dbReference type="Gene3D" id="3.40.50.300">
    <property type="entry name" value="P-loop containing nucleotide triphosphate hydrolases"/>
    <property type="match status" value="1"/>
</dbReference>
<dbReference type="InterPro" id="IPR038727">
    <property type="entry name" value="NadR/Ttd14_AAA_dom"/>
</dbReference>
<sequence>MNPHDAFIVLTGGPGGGKTSLIEALTQEGFRTAPESGRAVIRQELARGGSALPWDDRAAYAKAMAARDKAAYEAARGVGGVTIFDRGLPDVLGYLALCGLPVPDDLARAARRLRYTSPVFLAPFWPEIYAGDAERRQDAAEAAETARVMRWTYQGLGYEVTDLPLAPVPKRVRFLRERMRL</sequence>
<evidence type="ECO:0000259" key="1">
    <source>
        <dbReference type="Pfam" id="PF13521"/>
    </source>
</evidence>
<dbReference type="InterPro" id="IPR027417">
    <property type="entry name" value="P-loop_NTPase"/>
</dbReference>
<dbReference type="SUPFAM" id="SSF52540">
    <property type="entry name" value="P-loop containing nucleoside triphosphate hydrolases"/>
    <property type="match status" value="1"/>
</dbReference>
<dbReference type="RefSeq" id="WP_058602212.1">
    <property type="nucleotide sequence ID" value="NZ_LDQA01000069.1"/>
</dbReference>
<evidence type="ECO:0000313" key="2">
    <source>
        <dbReference type="EMBL" id="KTR02697.1"/>
    </source>
</evidence>
<gene>
    <name evidence="2" type="ORF">NS365_20855</name>
</gene>
<accession>A0A175RFS7</accession>
<feature type="domain" description="NadR/Ttd14 AAA" evidence="1">
    <location>
        <begin position="8"/>
        <end position="171"/>
    </location>
</feature>
<reference evidence="2 3" key="1">
    <citation type="journal article" date="2016" name="Front. Microbiol.">
        <title>Genomic Resource of Rice Seed Associated Bacteria.</title>
        <authorList>
            <person name="Midha S."/>
            <person name="Bansal K."/>
            <person name="Sharma S."/>
            <person name="Kumar N."/>
            <person name="Patil P.P."/>
            <person name="Chaudhry V."/>
            <person name="Patil P.B."/>
        </authorList>
    </citation>
    <scope>NUCLEOTIDE SEQUENCE [LARGE SCALE GENOMIC DNA]</scope>
    <source>
        <strain evidence="2 3">NS365</strain>
    </source>
</reference>
<organism evidence="2 3">
    <name type="scientific">Aureimonas ureilytica</name>
    <dbReference type="NCBI Taxonomy" id="401562"/>
    <lineage>
        <taxon>Bacteria</taxon>
        <taxon>Pseudomonadati</taxon>
        <taxon>Pseudomonadota</taxon>
        <taxon>Alphaproteobacteria</taxon>
        <taxon>Hyphomicrobiales</taxon>
        <taxon>Aurantimonadaceae</taxon>
        <taxon>Aureimonas</taxon>
    </lineage>
</organism>
<comment type="caution">
    <text evidence="2">The sequence shown here is derived from an EMBL/GenBank/DDBJ whole genome shotgun (WGS) entry which is preliminary data.</text>
</comment>
<proteinExistence type="predicted"/>
<dbReference type="PATRIC" id="fig|401562.4.peg.4212"/>
<name>A0A175RFS7_9HYPH</name>
<protein>
    <submittedName>
        <fullName evidence="2">ATPase</fullName>
    </submittedName>
</protein>
<keyword evidence="3" id="KW-1185">Reference proteome</keyword>
<dbReference type="AlphaFoldDB" id="A0A175RFS7"/>
<dbReference type="Proteomes" id="UP000078529">
    <property type="component" value="Unassembled WGS sequence"/>
</dbReference>
<evidence type="ECO:0000313" key="3">
    <source>
        <dbReference type="Proteomes" id="UP000078529"/>
    </source>
</evidence>
<dbReference type="EMBL" id="LDQA01000069">
    <property type="protein sequence ID" value="KTR02697.1"/>
    <property type="molecule type" value="Genomic_DNA"/>
</dbReference>